<feature type="transmembrane region" description="Helical" evidence="1">
    <location>
        <begin position="21"/>
        <end position="44"/>
    </location>
</feature>
<sequence>MTAGKHPGGGRPGQPAAKKSSAASGWVVALVTVILVGGCIGISVTNGDSGGTTVPAPGVDERADTVPILAQAASSQGICYGWRLESRFTSDPISVGSNLGDGVPVVDDPACPRWVEVTADVRYTSESSESSDYALIDVNGSPDIDRADLYAVETGLARFGLVEDVFVDDPGWAVCRAAVALPLLLAETGVVPPAAAPTARPGATAAPLPDAGSDFWRDRWGWLLATGGLLLVTALLFTVGFVQRSRQRAAASAGRTPGKA</sequence>
<organism evidence="2 3">
    <name type="scientific">Micromonospora haikouensis</name>
    <dbReference type="NCBI Taxonomy" id="686309"/>
    <lineage>
        <taxon>Bacteria</taxon>
        <taxon>Bacillati</taxon>
        <taxon>Actinomycetota</taxon>
        <taxon>Actinomycetes</taxon>
        <taxon>Micromonosporales</taxon>
        <taxon>Micromonosporaceae</taxon>
        <taxon>Micromonospora</taxon>
    </lineage>
</organism>
<evidence type="ECO:0000313" key="3">
    <source>
        <dbReference type="Proteomes" id="UP000199375"/>
    </source>
</evidence>
<dbReference type="EMBL" id="FMCW01000019">
    <property type="protein sequence ID" value="SCF01103.1"/>
    <property type="molecule type" value="Genomic_DNA"/>
</dbReference>
<dbReference type="RefSeq" id="WP_256092037.1">
    <property type="nucleotide sequence ID" value="NZ_FMCW01000019.1"/>
</dbReference>
<keyword evidence="1" id="KW-1133">Transmembrane helix</keyword>
<evidence type="ECO:0000313" key="2">
    <source>
        <dbReference type="EMBL" id="SCF01103.1"/>
    </source>
</evidence>
<gene>
    <name evidence="2" type="ORF">GA0070558_119121</name>
</gene>
<name>A0A1C4WY32_9ACTN</name>
<reference evidence="2 3" key="1">
    <citation type="submission" date="2016-06" db="EMBL/GenBank/DDBJ databases">
        <authorList>
            <person name="Kjaerup R.B."/>
            <person name="Dalgaard T.S."/>
            <person name="Juul-Madsen H.R."/>
        </authorList>
    </citation>
    <scope>NUCLEOTIDE SEQUENCE [LARGE SCALE GENOMIC DNA]</scope>
    <source>
        <strain evidence="2 3">DSM 45626</strain>
    </source>
</reference>
<proteinExistence type="predicted"/>
<keyword evidence="1" id="KW-0472">Membrane</keyword>
<protein>
    <submittedName>
        <fullName evidence="2">Uncharacterized protein</fullName>
    </submittedName>
</protein>
<dbReference type="AlphaFoldDB" id="A0A1C4WY32"/>
<accession>A0A1C4WY32</accession>
<keyword evidence="1" id="KW-0812">Transmembrane</keyword>
<dbReference type="Proteomes" id="UP000199375">
    <property type="component" value="Unassembled WGS sequence"/>
</dbReference>
<feature type="transmembrane region" description="Helical" evidence="1">
    <location>
        <begin position="220"/>
        <end position="242"/>
    </location>
</feature>
<evidence type="ECO:0000256" key="1">
    <source>
        <dbReference type="SAM" id="Phobius"/>
    </source>
</evidence>